<dbReference type="InterPro" id="IPR015943">
    <property type="entry name" value="WD40/YVTN_repeat-like_dom_sf"/>
</dbReference>
<dbReference type="eggNOG" id="KOG0273">
    <property type="taxonomic scope" value="Eukaryota"/>
</dbReference>
<sequence>MTVSLDEVNFLISHYLRESGFVHTAFVFENESMVTSSNLASTRIPPGSLISILQKSLVSMKYEKKIKCALKDPNNEFHEDIVELIEKYKEKIVKEPDPAPKEDTPIPDINLQQTINKINQLNVQSSTCINLHTAAYCCKWSYDSTYFISGGDEGKAYIHLIRNNTVFNSINMTSNGSISGAITSIDISPSNDLIVIADFDGDVIVYDRNGQKVNLMQRGSNTSFCVRFSPSGQNIVACNSGTCYFFQSPYFRQIKSPVGCHKDTIVDAAWRGDFCVATASADGTVGIFDLNQPQASFLRLSTKRICGVAWSFDGNCLAVCCEDGSLKYLNVTTWECKNIYSNNLPLHGLKWTNNTLFCWGDNCSLRCIPLGFSDREVVNHDSPILCASFSDIGDVVATGDGNGHVKVTLVANGEVIKEFQGTSSVHDVALNKMGDSLVICFADGDVHYIPYLTSRK</sequence>
<dbReference type="GO" id="GO:0006357">
    <property type="term" value="P:regulation of transcription by RNA polymerase II"/>
    <property type="evidence" value="ECO:0000318"/>
    <property type="project" value="GO_Central"/>
</dbReference>
<dbReference type="OrthoDB" id="674604at2759"/>
<dbReference type="GO" id="GO:0000118">
    <property type="term" value="C:histone deacetylase complex"/>
    <property type="evidence" value="ECO:0000318"/>
    <property type="project" value="GO_Central"/>
</dbReference>
<dbReference type="SMART" id="SM00667">
    <property type="entry name" value="LisH"/>
    <property type="match status" value="1"/>
</dbReference>
<keyword evidence="4" id="KW-0539">Nucleus</keyword>
<feature type="domain" description="Anaphase-promoting complex subunit 4-like WD40" evidence="5">
    <location>
        <begin position="277"/>
        <end position="352"/>
    </location>
</feature>
<dbReference type="VEuPathDB" id="TrichDB:TVAG_004610"/>
<dbReference type="GO" id="GO:0003714">
    <property type="term" value="F:transcription corepressor activity"/>
    <property type="evidence" value="ECO:0000318"/>
    <property type="project" value="GO_Central"/>
</dbReference>
<comment type="subcellular location">
    <subcellularLocation>
        <location evidence="1">Nucleus</location>
    </subcellularLocation>
</comment>
<protein>
    <recommendedName>
        <fullName evidence="5">Anaphase-promoting complex subunit 4-like WD40 domain-containing protein</fullName>
    </recommendedName>
</protein>
<dbReference type="InParanoid" id="A2DT23"/>
<dbReference type="PROSITE" id="PS50896">
    <property type="entry name" value="LISH"/>
    <property type="match status" value="1"/>
</dbReference>
<evidence type="ECO:0000313" key="7">
    <source>
        <dbReference type="Proteomes" id="UP000001542"/>
    </source>
</evidence>
<dbReference type="InterPro" id="IPR006594">
    <property type="entry name" value="LisH"/>
</dbReference>
<keyword evidence="3" id="KW-0677">Repeat</keyword>
<dbReference type="RefSeq" id="XP_001328653.1">
    <property type="nucleotide sequence ID" value="XM_001328618.1"/>
</dbReference>
<keyword evidence="7" id="KW-1185">Reference proteome</keyword>
<reference evidence="6" key="1">
    <citation type="submission" date="2006-10" db="EMBL/GenBank/DDBJ databases">
        <authorList>
            <person name="Amadeo P."/>
            <person name="Zhao Q."/>
            <person name="Wortman J."/>
            <person name="Fraser-Liggett C."/>
            <person name="Carlton J."/>
        </authorList>
    </citation>
    <scope>NUCLEOTIDE SEQUENCE</scope>
    <source>
        <strain evidence="6">G3</strain>
    </source>
</reference>
<organism evidence="6 7">
    <name type="scientific">Trichomonas vaginalis (strain ATCC PRA-98 / G3)</name>
    <dbReference type="NCBI Taxonomy" id="412133"/>
    <lineage>
        <taxon>Eukaryota</taxon>
        <taxon>Metamonada</taxon>
        <taxon>Parabasalia</taxon>
        <taxon>Trichomonadida</taxon>
        <taxon>Trichomonadidae</taxon>
        <taxon>Trichomonas</taxon>
    </lineage>
</organism>
<dbReference type="SUPFAM" id="SSF50978">
    <property type="entry name" value="WD40 repeat-like"/>
    <property type="match status" value="1"/>
</dbReference>
<evidence type="ECO:0000256" key="3">
    <source>
        <dbReference type="ARBA" id="ARBA00022737"/>
    </source>
</evidence>
<name>A2DT23_TRIV3</name>
<dbReference type="Pfam" id="PF12894">
    <property type="entry name" value="ANAPC4_WD40"/>
    <property type="match status" value="1"/>
</dbReference>
<dbReference type="FunCoup" id="A2DT23">
    <property type="interactions" value="187"/>
</dbReference>
<dbReference type="SMR" id="A2DT23"/>
<dbReference type="VEuPathDB" id="TrichDB:TVAGG3_0648940"/>
<dbReference type="InterPro" id="IPR036322">
    <property type="entry name" value="WD40_repeat_dom_sf"/>
</dbReference>
<dbReference type="InterPro" id="IPR001680">
    <property type="entry name" value="WD40_rpt"/>
</dbReference>
<evidence type="ECO:0000313" key="6">
    <source>
        <dbReference type="EMBL" id="EAY16430.1"/>
    </source>
</evidence>
<dbReference type="FunFam" id="1.20.960.30:FF:000001">
    <property type="entry name" value="F-box-like/WD repeat-containing protein TBL1XR1"/>
    <property type="match status" value="1"/>
</dbReference>
<dbReference type="InterPro" id="IPR024977">
    <property type="entry name" value="Apc4-like_WD40_dom"/>
</dbReference>
<evidence type="ECO:0000256" key="2">
    <source>
        <dbReference type="ARBA" id="ARBA00022574"/>
    </source>
</evidence>
<keyword evidence="2" id="KW-0853">WD repeat</keyword>
<dbReference type="PANTHER" id="PTHR22846:SF2">
    <property type="entry name" value="F-BOX-LIKE_WD REPEAT-CONTAINING PROTEIN EBI"/>
    <property type="match status" value="1"/>
</dbReference>
<accession>A2DT23</accession>
<dbReference type="SMART" id="SM00320">
    <property type="entry name" value="WD40"/>
    <property type="match status" value="8"/>
</dbReference>
<evidence type="ECO:0000259" key="5">
    <source>
        <dbReference type="Pfam" id="PF12894"/>
    </source>
</evidence>
<dbReference type="Pfam" id="PF00400">
    <property type="entry name" value="WD40"/>
    <property type="match status" value="3"/>
</dbReference>
<dbReference type="EMBL" id="DS113242">
    <property type="protein sequence ID" value="EAY16430.1"/>
    <property type="molecule type" value="Genomic_DNA"/>
</dbReference>
<reference evidence="6" key="2">
    <citation type="journal article" date="2007" name="Science">
        <title>Draft genome sequence of the sexually transmitted pathogen Trichomonas vaginalis.</title>
        <authorList>
            <person name="Carlton J.M."/>
            <person name="Hirt R.P."/>
            <person name="Silva J.C."/>
            <person name="Delcher A.L."/>
            <person name="Schatz M."/>
            <person name="Zhao Q."/>
            <person name="Wortman J.R."/>
            <person name="Bidwell S.L."/>
            <person name="Alsmark U.C.M."/>
            <person name="Besteiro S."/>
            <person name="Sicheritz-Ponten T."/>
            <person name="Noel C.J."/>
            <person name="Dacks J.B."/>
            <person name="Foster P.G."/>
            <person name="Simillion C."/>
            <person name="Van de Peer Y."/>
            <person name="Miranda-Saavedra D."/>
            <person name="Barton G.J."/>
            <person name="Westrop G.D."/>
            <person name="Mueller S."/>
            <person name="Dessi D."/>
            <person name="Fiori P.L."/>
            <person name="Ren Q."/>
            <person name="Paulsen I."/>
            <person name="Zhang H."/>
            <person name="Bastida-Corcuera F.D."/>
            <person name="Simoes-Barbosa A."/>
            <person name="Brown M.T."/>
            <person name="Hayes R.D."/>
            <person name="Mukherjee M."/>
            <person name="Okumura C.Y."/>
            <person name="Schneider R."/>
            <person name="Smith A.J."/>
            <person name="Vanacova S."/>
            <person name="Villalvazo M."/>
            <person name="Haas B.J."/>
            <person name="Pertea M."/>
            <person name="Feldblyum T.V."/>
            <person name="Utterback T.R."/>
            <person name="Shu C.L."/>
            <person name="Osoegawa K."/>
            <person name="de Jong P.J."/>
            <person name="Hrdy I."/>
            <person name="Horvathova L."/>
            <person name="Zubacova Z."/>
            <person name="Dolezal P."/>
            <person name="Malik S.B."/>
            <person name="Logsdon J.M. Jr."/>
            <person name="Henze K."/>
            <person name="Gupta A."/>
            <person name="Wang C.C."/>
            <person name="Dunne R.L."/>
            <person name="Upcroft J.A."/>
            <person name="Upcroft P."/>
            <person name="White O."/>
            <person name="Salzberg S.L."/>
            <person name="Tang P."/>
            <person name="Chiu C.-H."/>
            <person name="Lee Y.-S."/>
            <person name="Embley T.M."/>
            <person name="Coombs G.H."/>
            <person name="Mottram J.C."/>
            <person name="Tachezy J."/>
            <person name="Fraser-Liggett C.M."/>
            <person name="Johnson P.J."/>
        </authorList>
    </citation>
    <scope>NUCLEOTIDE SEQUENCE [LARGE SCALE GENOMIC DNA]</scope>
    <source>
        <strain evidence="6">G3</strain>
    </source>
</reference>
<evidence type="ECO:0000256" key="1">
    <source>
        <dbReference type="ARBA" id="ARBA00004123"/>
    </source>
</evidence>
<dbReference type="STRING" id="5722.A2DT23"/>
<dbReference type="AlphaFoldDB" id="A2DT23"/>
<dbReference type="KEGG" id="tva:4774442"/>
<evidence type="ECO:0000256" key="4">
    <source>
        <dbReference type="ARBA" id="ARBA00023242"/>
    </source>
</evidence>
<dbReference type="Gene3D" id="2.130.10.10">
    <property type="entry name" value="YVTN repeat-like/Quinoprotein amine dehydrogenase"/>
    <property type="match status" value="1"/>
</dbReference>
<dbReference type="PANTHER" id="PTHR22846">
    <property type="entry name" value="WD40 REPEAT PROTEIN"/>
    <property type="match status" value="1"/>
</dbReference>
<proteinExistence type="predicted"/>
<dbReference type="InterPro" id="IPR045183">
    <property type="entry name" value="Ebi-like"/>
</dbReference>
<gene>
    <name evidence="6" type="ORF">TVAG_004610</name>
</gene>
<dbReference type="Pfam" id="PF08513">
    <property type="entry name" value="LisH"/>
    <property type="match status" value="1"/>
</dbReference>
<dbReference type="Gene3D" id="1.20.960.30">
    <property type="match status" value="1"/>
</dbReference>
<dbReference type="Proteomes" id="UP000001542">
    <property type="component" value="Unassembled WGS sequence"/>
</dbReference>